<feature type="transmembrane region" description="Helical" evidence="1">
    <location>
        <begin position="94"/>
        <end position="114"/>
    </location>
</feature>
<dbReference type="PIRSF" id="PIRSF031501">
    <property type="entry name" value="QueT"/>
    <property type="match status" value="1"/>
</dbReference>
<gene>
    <name evidence="2" type="ORF">OW729_00775</name>
</gene>
<organism evidence="2 3">
    <name type="scientific">Clostridium brassicae</name>
    <dbReference type="NCBI Taxonomy" id="2999072"/>
    <lineage>
        <taxon>Bacteria</taxon>
        <taxon>Bacillati</taxon>
        <taxon>Bacillota</taxon>
        <taxon>Clostridia</taxon>
        <taxon>Eubacteriales</taxon>
        <taxon>Clostridiaceae</taxon>
        <taxon>Clostridium</taxon>
    </lineage>
</organism>
<accession>A0ABT4D4B2</accession>
<dbReference type="Proteomes" id="UP001144612">
    <property type="component" value="Unassembled WGS sequence"/>
</dbReference>
<dbReference type="Pfam" id="PF06177">
    <property type="entry name" value="QueT"/>
    <property type="match status" value="1"/>
</dbReference>
<keyword evidence="1" id="KW-0472">Membrane</keyword>
<reference evidence="2" key="1">
    <citation type="submission" date="2022-12" db="EMBL/GenBank/DDBJ databases">
        <title>Clostridium sp. nov., isolated from industrial wastewater.</title>
        <authorList>
            <person name="Jiayan W."/>
        </authorList>
    </citation>
    <scope>NUCLEOTIDE SEQUENCE</scope>
    <source>
        <strain evidence="2">ZC22-4</strain>
    </source>
</reference>
<evidence type="ECO:0000313" key="3">
    <source>
        <dbReference type="Proteomes" id="UP001144612"/>
    </source>
</evidence>
<keyword evidence="1" id="KW-0812">Transmembrane</keyword>
<keyword evidence="3" id="KW-1185">Reference proteome</keyword>
<dbReference type="PANTHER" id="PTHR40044:SF1">
    <property type="entry name" value="INTEGRAL MEMBRANE PROTEIN"/>
    <property type="match status" value="1"/>
</dbReference>
<feature type="transmembrane region" description="Helical" evidence="1">
    <location>
        <begin position="120"/>
        <end position="143"/>
    </location>
</feature>
<dbReference type="InterPro" id="IPR010387">
    <property type="entry name" value="QueT"/>
</dbReference>
<evidence type="ECO:0000256" key="1">
    <source>
        <dbReference type="SAM" id="Phobius"/>
    </source>
</evidence>
<evidence type="ECO:0000313" key="2">
    <source>
        <dbReference type="EMBL" id="MCY6957130.1"/>
    </source>
</evidence>
<dbReference type="EMBL" id="JAPQFJ010000001">
    <property type="protein sequence ID" value="MCY6957130.1"/>
    <property type="molecule type" value="Genomic_DNA"/>
</dbReference>
<dbReference type="PANTHER" id="PTHR40044">
    <property type="entry name" value="INTEGRAL MEMBRANE PROTEIN-RELATED"/>
    <property type="match status" value="1"/>
</dbReference>
<keyword evidence="1" id="KW-1133">Transmembrane helix</keyword>
<dbReference type="RefSeq" id="WP_268059487.1">
    <property type="nucleotide sequence ID" value="NZ_JAPQFJ010000001.1"/>
</dbReference>
<protein>
    <submittedName>
        <fullName evidence="2">QueT transporter family protein</fullName>
    </submittedName>
</protein>
<proteinExistence type="predicted"/>
<sequence length="160" mass="17522">MKNIKTSILIKMALVAAIYAVLTAGLSPISYGAVQFRLSEIMVLLAFIDPLYIPGLVLGCAIANLFSPLGIVDVVVGSFATFISVYMISKTKNLLIASIWPTVNCVFVGAELYYISKLPFWLTTLQVALGEFVVVTLLGYPIFKYLILKNKNIVNALRIN</sequence>
<feature type="transmembrane region" description="Helical" evidence="1">
    <location>
        <begin position="56"/>
        <end position="82"/>
    </location>
</feature>
<name>A0ABT4D4B2_9CLOT</name>
<comment type="caution">
    <text evidence="2">The sequence shown here is derived from an EMBL/GenBank/DDBJ whole genome shotgun (WGS) entry which is preliminary data.</text>
</comment>